<sequence length="261" mass="30804">MTDWDAELYNRFEKDRTLPSIDLVNSISLKNPRKIIDIGCGIGNSTIVLKNKFVNAQIIGIDSSDDMLIKAKNDYPELEFIKLDAEKELDLLKEKYDIVYSNACIQWIPDHKNLIFKLFNILSNNGMLAIQIPQHEKHPMHKIIQKVAESNKWCNKFKNIKQLYIVSEEEYYNIFSNITNEFRIWETTYFHIMPSHQSIVEWYKGAGLRPYMEQLSIEDKKAFEEDILNEVKKTYLIQSDGKIIFRFPRLFMLAKKKQKVI</sequence>
<dbReference type="STRING" id="1754191.A0A1Y1VAR8"/>
<dbReference type="GO" id="GO:0032259">
    <property type="term" value="P:methylation"/>
    <property type="evidence" value="ECO:0007669"/>
    <property type="project" value="UniProtKB-KW"/>
</dbReference>
<dbReference type="InterPro" id="IPR023149">
    <property type="entry name" value="Trans_acon_MeTrfase_C"/>
</dbReference>
<gene>
    <name evidence="2" type="ORF">BCR36DRAFT_583238</name>
</gene>
<dbReference type="InterPro" id="IPR029063">
    <property type="entry name" value="SAM-dependent_MTases_sf"/>
</dbReference>
<dbReference type="AlphaFoldDB" id="A0A1Y1VAR8"/>
<dbReference type="InterPro" id="IPR025714">
    <property type="entry name" value="Methyltranfer_dom"/>
</dbReference>
<comment type="caution">
    <text evidence="2">The sequence shown here is derived from an EMBL/GenBank/DDBJ whole genome shotgun (WGS) entry which is preliminary data.</text>
</comment>
<reference evidence="2 3" key="1">
    <citation type="submission" date="2016-08" db="EMBL/GenBank/DDBJ databases">
        <title>Genomes of anaerobic fungi encode conserved fungal cellulosomes for biomass hydrolysis.</title>
        <authorList>
            <consortium name="DOE Joint Genome Institute"/>
            <person name="Haitjema C.H."/>
            <person name="Gilmore S.P."/>
            <person name="Henske J.K."/>
            <person name="Solomon K.V."/>
            <person name="De Groot R."/>
            <person name="Kuo A."/>
            <person name="Mondo S.J."/>
            <person name="Salamov A.A."/>
            <person name="Labutti K."/>
            <person name="Zhao Z."/>
            <person name="Chiniquy J."/>
            <person name="Barry K."/>
            <person name="Brewer H.M."/>
            <person name="Purvine S.O."/>
            <person name="Wright A.T."/>
            <person name="Boxma B."/>
            <person name="Van Alen T."/>
            <person name="Hackstein J.H."/>
            <person name="Baker S.E."/>
            <person name="Grigoriev I.V."/>
            <person name="O'Malley M.A."/>
        </authorList>
    </citation>
    <scope>NUCLEOTIDE SEQUENCE [LARGE SCALE GENOMIC DNA]</scope>
    <source>
        <strain evidence="3">finn</strain>
    </source>
</reference>
<dbReference type="OrthoDB" id="66144at2759"/>
<dbReference type="PANTHER" id="PTHR43861">
    <property type="entry name" value="TRANS-ACONITATE 2-METHYLTRANSFERASE-RELATED"/>
    <property type="match status" value="1"/>
</dbReference>
<dbReference type="GO" id="GO:0030798">
    <property type="term" value="F:trans-aconitate 2-methyltransferase activity"/>
    <property type="evidence" value="ECO:0007669"/>
    <property type="project" value="InterPro"/>
</dbReference>
<name>A0A1Y1VAR8_9FUNG</name>
<dbReference type="Proteomes" id="UP000193719">
    <property type="component" value="Unassembled WGS sequence"/>
</dbReference>
<organism evidence="2 3">
    <name type="scientific">Piromyces finnis</name>
    <dbReference type="NCBI Taxonomy" id="1754191"/>
    <lineage>
        <taxon>Eukaryota</taxon>
        <taxon>Fungi</taxon>
        <taxon>Fungi incertae sedis</taxon>
        <taxon>Chytridiomycota</taxon>
        <taxon>Chytridiomycota incertae sedis</taxon>
        <taxon>Neocallimastigomycetes</taxon>
        <taxon>Neocallimastigales</taxon>
        <taxon>Neocallimastigaceae</taxon>
        <taxon>Piromyces</taxon>
    </lineage>
</organism>
<evidence type="ECO:0000313" key="2">
    <source>
        <dbReference type="EMBL" id="ORX50658.1"/>
    </source>
</evidence>
<dbReference type="Gene3D" id="1.10.150.290">
    <property type="entry name" value="S-adenosyl-L-methionine-dependent methyltransferases"/>
    <property type="match status" value="1"/>
</dbReference>
<dbReference type="SUPFAM" id="SSF53335">
    <property type="entry name" value="S-adenosyl-L-methionine-dependent methyltransferases"/>
    <property type="match status" value="1"/>
</dbReference>
<dbReference type="Gene3D" id="3.40.50.150">
    <property type="entry name" value="Vaccinia Virus protein VP39"/>
    <property type="match status" value="1"/>
</dbReference>
<keyword evidence="2" id="KW-0489">Methyltransferase</keyword>
<protein>
    <submittedName>
        <fullName evidence="2">Trans-aconitate 2-methyltransferase</fullName>
    </submittedName>
</protein>
<keyword evidence="2" id="KW-0808">Transferase</keyword>
<accession>A0A1Y1VAR8</accession>
<dbReference type="PANTHER" id="PTHR43861:SF1">
    <property type="entry name" value="TRANS-ACONITATE 2-METHYLTRANSFERASE"/>
    <property type="match status" value="1"/>
</dbReference>
<reference evidence="2 3" key="2">
    <citation type="submission" date="2016-08" db="EMBL/GenBank/DDBJ databases">
        <title>Pervasive Adenine N6-methylation of Active Genes in Fungi.</title>
        <authorList>
            <consortium name="DOE Joint Genome Institute"/>
            <person name="Mondo S.J."/>
            <person name="Dannebaum R.O."/>
            <person name="Kuo R.C."/>
            <person name="Labutti K."/>
            <person name="Haridas S."/>
            <person name="Kuo A."/>
            <person name="Salamov A."/>
            <person name="Ahrendt S.R."/>
            <person name="Lipzen A."/>
            <person name="Sullivan W."/>
            <person name="Andreopoulos W.B."/>
            <person name="Clum A."/>
            <person name="Lindquist E."/>
            <person name="Daum C."/>
            <person name="Ramamoorthy G.K."/>
            <person name="Gryganskyi A."/>
            <person name="Culley D."/>
            <person name="Magnuson J.K."/>
            <person name="James T.Y."/>
            <person name="O'Malley M.A."/>
            <person name="Stajich J.E."/>
            <person name="Spatafora J.W."/>
            <person name="Visel A."/>
            <person name="Grigoriev I.V."/>
        </authorList>
    </citation>
    <scope>NUCLEOTIDE SEQUENCE [LARGE SCALE GENOMIC DNA]</scope>
    <source>
        <strain evidence="3">finn</strain>
    </source>
</reference>
<proteinExistence type="predicted"/>
<dbReference type="EMBL" id="MCFH01000020">
    <property type="protein sequence ID" value="ORX50658.1"/>
    <property type="molecule type" value="Genomic_DNA"/>
</dbReference>
<evidence type="ECO:0000313" key="3">
    <source>
        <dbReference type="Proteomes" id="UP000193719"/>
    </source>
</evidence>
<feature type="domain" description="Methyltransferase" evidence="1">
    <location>
        <begin position="34"/>
        <end position="175"/>
    </location>
</feature>
<dbReference type="CDD" id="cd02440">
    <property type="entry name" value="AdoMet_MTases"/>
    <property type="match status" value="1"/>
</dbReference>
<dbReference type="Pfam" id="PF13847">
    <property type="entry name" value="Methyltransf_31"/>
    <property type="match status" value="1"/>
</dbReference>
<keyword evidence="3" id="KW-1185">Reference proteome</keyword>
<evidence type="ECO:0000259" key="1">
    <source>
        <dbReference type="Pfam" id="PF13847"/>
    </source>
</evidence>